<dbReference type="PANTHER" id="PTHR48081">
    <property type="entry name" value="AB HYDROLASE SUPERFAMILY PROTEIN C4A8.06C"/>
    <property type="match status" value="1"/>
</dbReference>
<keyword evidence="4" id="KW-1185">Reference proteome</keyword>
<dbReference type="EMBL" id="KN834777">
    <property type="protein sequence ID" value="KIK60065.1"/>
    <property type="molecule type" value="Genomic_DNA"/>
</dbReference>
<dbReference type="InterPro" id="IPR013094">
    <property type="entry name" value="AB_hydrolase_3"/>
</dbReference>
<evidence type="ECO:0000256" key="1">
    <source>
        <dbReference type="ARBA" id="ARBA00022801"/>
    </source>
</evidence>
<dbReference type="Proteomes" id="UP000053593">
    <property type="component" value="Unassembled WGS sequence"/>
</dbReference>
<dbReference type="HOGENOM" id="CLU_042179_1_0_1"/>
<dbReference type="PANTHER" id="PTHR48081:SF31">
    <property type="entry name" value="STERYL ACETYL HYDROLASE MUG81-RELATED"/>
    <property type="match status" value="1"/>
</dbReference>
<dbReference type="Pfam" id="PF07859">
    <property type="entry name" value="Abhydrolase_3"/>
    <property type="match status" value="1"/>
</dbReference>
<dbReference type="Gene3D" id="3.40.50.1820">
    <property type="entry name" value="alpha/beta hydrolase"/>
    <property type="match status" value="1"/>
</dbReference>
<organism evidence="3 4">
    <name type="scientific">Collybiopsis luxurians FD-317 M1</name>
    <dbReference type="NCBI Taxonomy" id="944289"/>
    <lineage>
        <taxon>Eukaryota</taxon>
        <taxon>Fungi</taxon>
        <taxon>Dikarya</taxon>
        <taxon>Basidiomycota</taxon>
        <taxon>Agaricomycotina</taxon>
        <taxon>Agaricomycetes</taxon>
        <taxon>Agaricomycetidae</taxon>
        <taxon>Agaricales</taxon>
        <taxon>Marasmiineae</taxon>
        <taxon>Omphalotaceae</taxon>
        <taxon>Collybiopsis</taxon>
        <taxon>Collybiopsis luxurians</taxon>
    </lineage>
</organism>
<gene>
    <name evidence="3" type="ORF">GYMLUDRAFT_261641</name>
</gene>
<dbReference type="SUPFAM" id="SSF53474">
    <property type="entry name" value="alpha/beta-Hydrolases"/>
    <property type="match status" value="1"/>
</dbReference>
<evidence type="ECO:0000313" key="4">
    <source>
        <dbReference type="Proteomes" id="UP000053593"/>
    </source>
</evidence>
<name>A0A0D0B925_9AGAR</name>
<protein>
    <recommendedName>
        <fullName evidence="2">Alpha/beta hydrolase fold-3 domain-containing protein</fullName>
    </recommendedName>
</protein>
<dbReference type="GO" id="GO:0016787">
    <property type="term" value="F:hydrolase activity"/>
    <property type="evidence" value="ECO:0007669"/>
    <property type="project" value="UniProtKB-KW"/>
</dbReference>
<dbReference type="InterPro" id="IPR050300">
    <property type="entry name" value="GDXG_lipolytic_enzyme"/>
</dbReference>
<evidence type="ECO:0000313" key="3">
    <source>
        <dbReference type="EMBL" id="KIK60065.1"/>
    </source>
</evidence>
<reference evidence="3 4" key="1">
    <citation type="submission" date="2014-04" db="EMBL/GenBank/DDBJ databases">
        <title>Evolutionary Origins and Diversification of the Mycorrhizal Mutualists.</title>
        <authorList>
            <consortium name="DOE Joint Genome Institute"/>
            <consortium name="Mycorrhizal Genomics Consortium"/>
            <person name="Kohler A."/>
            <person name="Kuo A."/>
            <person name="Nagy L.G."/>
            <person name="Floudas D."/>
            <person name="Copeland A."/>
            <person name="Barry K.W."/>
            <person name="Cichocki N."/>
            <person name="Veneault-Fourrey C."/>
            <person name="LaButti K."/>
            <person name="Lindquist E.A."/>
            <person name="Lipzen A."/>
            <person name="Lundell T."/>
            <person name="Morin E."/>
            <person name="Murat C."/>
            <person name="Riley R."/>
            <person name="Ohm R."/>
            <person name="Sun H."/>
            <person name="Tunlid A."/>
            <person name="Henrissat B."/>
            <person name="Grigoriev I.V."/>
            <person name="Hibbett D.S."/>
            <person name="Martin F."/>
        </authorList>
    </citation>
    <scope>NUCLEOTIDE SEQUENCE [LARGE SCALE GENOMIC DNA]</scope>
    <source>
        <strain evidence="3 4">FD-317 M1</strain>
    </source>
</reference>
<evidence type="ECO:0000259" key="2">
    <source>
        <dbReference type="Pfam" id="PF07859"/>
    </source>
</evidence>
<proteinExistence type="predicted"/>
<accession>A0A0D0B925</accession>
<dbReference type="InterPro" id="IPR029058">
    <property type="entry name" value="AB_hydrolase_fold"/>
</dbReference>
<dbReference type="AlphaFoldDB" id="A0A0D0B925"/>
<feature type="domain" description="Alpha/beta hydrolase fold-3" evidence="2">
    <location>
        <begin position="121"/>
        <end position="347"/>
    </location>
</feature>
<dbReference type="OrthoDB" id="2152029at2759"/>
<keyword evidence="1" id="KW-0378">Hydrolase</keyword>
<sequence length="376" mass="42693">MASFHKLAYDHSYPYGAVTLREKLPFIYHYWQLVLRLLWKTIKHPVSSENSSLQRVLWRTWVRTIIPAGTPKQLQWILPNTAVTYEQYMKKEHPKDEIINEYVGEGATLHWIGPRDAKRVLLYFHGGGYAIPALYGHFQLVGYWKTKLYQEKGIDMSVAFLEYSLINQAPWPSQYKQTILSLKHLLDSGIPPSNITIGGDSCGGHMAAVALGHLLHPQPMIAPVISIPEPLAGALIVSPWVSYSTGSNSYSRNAPHELLPVKTLEKWADWIKDSREYSGVKDDDYFFQPRDAPTEWWHKLETVVKRVLITAGELEVMRDDAIELSKRMQSGQGPDVDCFVETSMGHNEPLVGFSCGDSPNLLGKSTQVALKWLEYD</sequence>